<dbReference type="InterPro" id="IPR012951">
    <property type="entry name" value="BBE"/>
</dbReference>
<feature type="signal peptide" evidence="3">
    <location>
        <begin position="1"/>
        <end position="20"/>
    </location>
</feature>
<dbReference type="InterPro" id="IPR016166">
    <property type="entry name" value="FAD-bd_PCMH"/>
</dbReference>
<dbReference type="GO" id="GO:0071949">
    <property type="term" value="F:FAD binding"/>
    <property type="evidence" value="ECO:0007669"/>
    <property type="project" value="InterPro"/>
</dbReference>
<accession>A0AAN6UZW9</accession>
<dbReference type="SUPFAM" id="SSF56176">
    <property type="entry name" value="FAD-binding/transporter-associated domain-like"/>
    <property type="match status" value="1"/>
</dbReference>
<dbReference type="PROSITE" id="PS51387">
    <property type="entry name" value="FAD_PCMH"/>
    <property type="match status" value="1"/>
</dbReference>
<comment type="caution">
    <text evidence="5">The sequence shown here is derived from an EMBL/GenBank/DDBJ whole genome shotgun (WGS) entry which is preliminary data.</text>
</comment>
<dbReference type="Gene3D" id="3.30.465.10">
    <property type="match status" value="2"/>
</dbReference>
<dbReference type="Proteomes" id="UP001302676">
    <property type="component" value="Unassembled WGS sequence"/>
</dbReference>
<evidence type="ECO:0000256" key="2">
    <source>
        <dbReference type="ARBA" id="ARBA00023002"/>
    </source>
</evidence>
<dbReference type="InterPro" id="IPR016169">
    <property type="entry name" value="FAD-bd_PCMH_sub2"/>
</dbReference>
<reference evidence="5" key="1">
    <citation type="journal article" date="2023" name="Mol. Phylogenet. Evol.">
        <title>Genome-scale phylogeny and comparative genomics of the fungal order Sordariales.</title>
        <authorList>
            <person name="Hensen N."/>
            <person name="Bonometti L."/>
            <person name="Westerberg I."/>
            <person name="Brannstrom I.O."/>
            <person name="Guillou S."/>
            <person name="Cros-Aarteil S."/>
            <person name="Calhoun S."/>
            <person name="Haridas S."/>
            <person name="Kuo A."/>
            <person name="Mondo S."/>
            <person name="Pangilinan J."/>
            <person name="Riley R."/>
            <person name="LaButti K."/>
            <person name="Andreopoulos B."/>
            <person name="Lipzen A."/>
            <person name="Chen C."/>
            <person name="Yan M."/>
            <person name="Daum C."/>
            <person name="Ng V."/>
            <person name="Clum A."/>
            <person name="Steindorff A."/>
            <person name="Ohm R.A."/>
            <person name="Martin F."/>
            <person name="Silar P."/>
            <person name="Natvig D.O."/>
            <person name="Lalanne C."/>
            <person name="Gautier V."/>
            <person name="Ament-Velasquez S.L."/>
            <person name="Kruys A."/>
            <person name="Hutchinson M.I."/>
            <person name="Powell A.J."/>
            <person name="Barry K."/>
            <person name="Miller A.N."/>
            <person name="Grigoriev I.V."/>
            <person name="Debuchy R."/>
            <person name="Gladieux P."/>
            <person name="Hiltunen Thoren M."/>
            <person name="Johannesson H."/>
        </authorList>
    </citation>
    <scope>NUCLEOTIDE SEQUENCE</scope>
    <source>
        <strain evidence="5">CBS 141.50</strain>
    </source>
</reference>
<proteinExistence type="inferred from homology"/>
<dbReference type="GeneID" id="87818015"/>
<sequence length="589" mass="64024">MAIQRILLTLGAWLSSIVHVHVPHRTPECRTLPGDLKWPSLEQWLLLNETVNGRLIASVPLGSVCHDAPFNRYDAAACARLQSSWNKTRLAHMDDPSEVFSMWFKNYTCSPFTPRSQPCELGNLVSYVIDVGSADDVRAGINFARQHNLRLVIKNTGHDYMGKSTGKGGLSLWTHHLKSTEHIPEYSSPHYHGPAIKLGAGVQAFEAAAAAHRTGHRLVSGVCPTVGIAGGYSQGGGHSILSGVYGMGADNVLEWEVITMDGQHLVATPSQNADLYWALSGGGPGTFAVVLSMTARLHPDGVIAGASLSFDDSRVGNDAFWEAVGAFHQLTPAFVDGGNSFFYLITNTALTVYAATMPGAADVDRANALLRPFIDDLAARGITANVRVRMSDSFDEHLTTHVGPGPEGWIDYATFSGSRLIPRAVVTDSARNAILTQTLRNISLAEGYGPIPCEALNIARLEIKHPDNAVHPAWREALLFCVQGGSWDPDASPEEMARRHDFAANVMQPMINKATPGGGIYLNEANYQTKNWQREMYGSNYPRLLEVKKKYDPEAMLYARTSVGSEAWVEVADARICRADAGRSLHDGL</sequence>
<name>A0AAN6UZW9_9PEZI</name>
<protein>
    <recommendedName>
        <fullName evidence="4">FAD-binding PCMH-type domain-containing protein</fullName>
    </recommendedName>
</protein>
<dbReference type="Pfam" id="PF01565">
    <property type="entry name" value="FAD_binding_4"/>
    <property type="match status" value="1"/>
</dbReference>
<reference evidence="5" key="2">
    <citation type="submission" date="2023-05" db="EMBL/GenBank/DDBJ databases">
        <authorList>
            <consortium name="Lawrence Berkeley National Laboratory"/>
            <person name="Steindorff A."/>
            <person name="Hensen N."/>
            <person name="Bonometti L."/>
            <person name="Westerberg I."/>
            <person name="Brannstrom I.O."/>
            <person name="Guillou S."/>
            <person name="Cros-Aarteil S."/>
            <person name="Calhoun S."/>
            <person name="Haridas S."/>
            <person name="Kuo A."/>
            <person name="Mondo S."/>
            <person name="Pangilinan J."/>
            <person name="Riley R."/>
            <person name="Labutti K."/>
            <person name="Andreopoulos B."/>
            <person name="Lipzen A."/>
            <person name="Chen C."/>
            <person name="Yanf M."/>
            <person name="Daum C."/>
            <person name="Ng V."/>
            <person name="Clum A."/>
            <person name="Ohm R."/>
            <person name="Martin F."/>
            <person name="Silar P."/>
            <person name="Natvig D."/>
            <person name="Lalanne C."/>
            <person name="Gautier V."/>
            <person name="Ament-Velasquez S.L."/>
            <person name="Kruys A."/>
            <person name="Hutchinson M.I."/>
            <person name="Powell A.J."/>
            <person name="Barry K."/>
            <person name="Miller A.N."/>
            <person name="Grigoriev I.V."/>
            <person name="Debuchy R."/>
            <person name="Gladieux P."/>
            <person name="Thoren M.H."/>
            <person name="Johannesson H."/>
        </authorList>
    </citation>
    <scope>NUCLEOTIDE SEQUENCE</scope>
    <source>
        <strain evidence="5">CBS 141.50</strain>
    </source>
</reference>
<gene>
    <name evidence="5" type="ORF">C8A04DRAFT_30502</name>
</gene>
<organism evidence="5 6">
    <name type="scientific">Dichotomopilus funicola</name>
    <dbReference type="NCBI Taxonomy" id="1934379"/>
    <lineage>
        <taxon>Eukaryota</taxon>
        <taxon>Fungi</taxon>
        <taxon>Dikarya</taxon>
        <taxon>Ascomycota</taxon>
        <taxon>Pezizomycotina</taxon>
        <taxon>Sordariomycetes</taxon>
        <taxon>Sordariomycetidae</taxon>
        <taxon>Sordariales</taxon>
        <taxon>Chaetomiaceae</taxon>
        <taxon>Dichotomopilus</taxon>
    </lineage>
</organism>
<keyword evidence="6" id="KW-1185">Reference proteome</keyword>
<feature type="chain" id="PRO_5043012401" description="FAD-binding PCMH-type domain-containing protein" evidence="3">
    <location>
        <begin position="21"/>
        <end position="589"/>
    </location>
</feature>
<dbReference type="Pfam" id="PF08031">
    <property type="entry name" value="BBE"/>
    <property type="match status" value="1"/>
</dbReference>
<evidence type="ECO:0000256" key="3">
    <source>
        <dbReference type="SAM" id="SignalP"/>
    </source>
</evidence>
<dbReference type="RefSeq" id="XP_062635320.1">
    <property type="nucleotide sequence ID" value="XM_062781402.1"/>
</dbReference>
<evidence type="ECO:0000256" key="1">
    <source>
        <dbReference type="ARBA" id="ARBA00005466"/>
    </source>
</evidence>
<dbReference type="InterPro" id="IPR036318">
    <property type="entry name" value="FAD-bd_PCMH-like_sf"/>
</dbReference>
<keyword evidence="3" id="KW-0732">Signal</keyword>
<evidence type="ECO:0000313" key="6">
    <source>
        <dbReference type="Proteomes" id="UP001302676"/>
    </source>
</evidence>
<feature type="domain" description="FAD-binding PCMH-type" evidence="4">
    <location>
        <begin position="121"/>
        <end position="300"/>
    </location>
</feature>
<dbReference type="GO" id="GO:0016491">
    <property type="term" value="F:oxidoreductase activity"/>
    <property type="evidence" value="ECO:0007669"/>
    <property type="project" value="UniProtKB-KW"/>
</dbReference>
<comment type="similarity">
    <text evidence="1">Belongs to the oxygen-dependent FAD-linked oxidoreductase family.</text>
</comment>
<dbReference type="PANTHER" id="PTHR13878:SF91">
    <property type="entry name" value="FAD BINDING DOMAIN PROTEIN (AFU_ORTHOLOGUE AFUA_6G12070)-RELATED"/>
    <property type="match status" value="1"/>
</dbReference>
<dbReference type="AlphaFoldDB" id="A0AAN6UZW9"/>
<dbReference type="InterPro" id="IPR006094">
    <property type="entry name" value="Oxid_FAD_bind_N"/>
</dbReference>
<evidence type="ECO:0000313" key="5">
    <source>
        <dbReference type="EMBL" id="KAK4141949.1"/>
    </source>
</evidence>
<dbReference type="InterPro" id="IPR050432">
    <property type="entry name" value="FAD-linked_Oxidoreductases_BP"/>
</dbReference>
<keyword evidence="2" id="KW-0560">Oxidoreductase</keyword>
<dbReference type="PANTHER" id="PTHR13878">
    <property type="entry name" value="GULONOLACTONE OXIDASE"/>
    <property type="match status" value="1"/>
</dbReference>
<dbReference type="EMBL" id="MU853604">
    <property type="protein sequence ID" value="KAK4141949.1"/>
    <property type="molecule type" value="Genomic_DNA"/>
</dbReference>
<evidence type="ECO:0000259" key="4">
    <source>
        <dbReference type="PROSITE" id="PS51387"/>
    </source>
</evidence>